<dbReference type="RefSeq" id="WP_089818265.1">
    <property type="nucleotide sequence ID" value="NZ_FOZK01000004.1"/>
</dbReference>
<sequence length="410" mass="43449">MDGSGLDAPPDRARIGWWLFVLALTAVAGFIAYSFVGMIVLGIFGYYATRPIDRRIETVVDSEGLAASLTVLVVLVPLVAVLFYAGVRIYTQAREALGGATAFGALEDGLGILPAEGSSSLTALLENPGQILADPQGTTQMVLQTGVEAASALFGGLLLVGLALTLSYFLLENDHELEDGFRQLVGGRDATAYAYASAVDEDLESVFFGNFLFLLLMAVVATVTYWVTNLFAPEGLFVPMIFVLGFLTGITSLIPVVVGKVVYLPVVALLAFQALSGGGQFGFVAAALVAYFLVLDILPQTFLQPYITGRQLDVVVLMFAYLLGPVLFGWYGFFLLPILFILMLEVVRIVLPSLIHGEDVTPTVEMGESVGTNPRSELDEVPQGDESSRSGGSTDEDGDGSSGDDAADAG</sequence>
<feature type="region of interest" description="Disordered" evidence="6">
    <location>
        <begin position="365"/>
        <end position="410"/>
    </location>
</feature>
<accession>A0A1I6M238</accession>
<dbReference type="InterPro" id="IPR002549">
    <property type="entry name" value="AI-2E-like"/>
</dbReference>
<feature type="transmembrane region" description="Helical" evidence="7">
    <location>
        <begin position="266"/>
        <end position="294"/>
    </location>
</feature>
<evidence type="ECO:0000256" key="4">
    <source>
        <dbReference type="ARBA" id="ARBA00022989"/>
    </source>
</evidence>
<keyword evidence="5 7" id="KW-0472">Membrane</keyword>
<dbReference type="Pfam" id="PF01594">
    <property type="entry name" value="AI-2E_transport"/>
    <property type="match status" value="1"/>
</dbReference>
<feature type="transmembrane region" description="Helical" evidence="7">
    <location>
        <begin position="65"/>
        <end position="87"/>
    </location>
</feature>
<gene>
    <name evidence="8" type="ORF">SAMN05216559_3572</name>
</gene>
<keyword evidence="4 7" id="KW-1133">Transmembrane helix</keyword>
<dbReference type="Proteomes" id="UP000199062">
    <property type="component" value="Unassembled WGS sequence"/>
</dbReference>
<dbReference type="AlphaFoldDB" id="A0A1I6M238"/>
<reference evidence="8 9" key="1">
    <citation type="submission" date="2016-10" db="EMBL/GenBank/DDBJ databases">
        <authorList>
            <person name="de Groot N.N."/>
        </authorList>
    </citation>
    <scope>NUCLEOTIDE SEQUENCE [LARGE SCALE GENOMIC DNA]</scope>
    <source>
        <strain evidence="8 9">CGMCC 1.10457</strain>
    </source>
</reference>
<evidence type="ECO:0000256" key="5">
    <source>
        <dbReference type="ARBA" id="ARBA00023136"/>
    </source>
</evidence>
<feature type="transmembrane region" description="Helical" evidence="7">
    <location>
        <begin position="314"/>
        <end position="344"/>
    </location>
</feature>
<organism evidence="8 9">
    <name type="scientific">Halomicrobium zhouii</name>
    <dbReference type="NCBI Taxonomy" id="767519"/>
    <lineage>
        <taxon>Archaea</taxon>
        <taxon>Methanobacteriati</taxon>
        <taxon>Methanobacteriota</taxon>
        <taxon>Stenosarchaea group</taxon>
        <taxon>Halobacteria</taxon>
        <taxon>Halobacteriales</taxon>
        <taxon>Haloarculaceae</taxon>
        <taxon>Halomicrobium</taxon>
    </lineage>
</organism>
<proteinExistence type="inferred from homology"/>
<evidence type="ECO:0000313" key="9">
    <source>
        <dbReference type="Proteomes" id="UP000199062"/>
    </source>
</evidence>
<dbReference type="EMBL" id="FOZK01000004">
    <property type="protein sequence ID" value="SFS09733.1"/>
    <property type="molecule type" value="Genomic_DNA"/>
</dbReference>
<evidence type="ECO:0000256" key="6">
    <source>
        <dbReference type="SAM" id="MobiDB-lite"/>
    </source>
</evidence>
<dbReference type="STRING" id="767519.SAMN05216559_3572"/>
<keyword evidence="3 7" id="KW-0812">Transmembrane</keyword>
<feature type="transmembrane region" description="Helical" evidence="7">
    <location>
        <begin position="207"/>
        <end position="228"/>
    </location>
</feature>
<comment type="subcellular location">
    <subcellularLocation>
        <location evidence="1">Membrane</location>
        <topology evidence="1">Multi-pass membrane protein</topology>
    </subcellularLocation>
</comment>
<dbReference type="OrthoDB" id="282734at2157"/>
<protein>
    <submittedName>
        <fullName evidence="8">Predicted PurR-regulated permease PerM</fullName>
    </submittedName>
</protein>
<name>A0A1I6M238_9EURY</name>
<evidence type="ECO:0000256" key="3">
    <source>
        <dbReference type="ARBA" id="ARBA00022692"/>
    </source>
</evidence>
<comment type="similarity">
    <text evidence="2">Belongs to the autoinducer-2 exporter (AI-2E) (TC 2.A.86) family.</text>
</comment>
<dbReference type="GO" id="GO:0016020">
    <property type="term" value="C:membrane"/>
    <property type="evidence" value="ECO:0007669"/>
    <property type="project" value="UniProtKB-SubCell"/>
</dbReference>
<feature type="transmembrane region" description="Helical" evidence="7">
    <location>
        <begin position="240"/>
        <end position="259"/>
    </location>
</feature>
<evidence type="ECO:0000256" key="7">
    <source>
        <dbReference type="SAM" id="Phobius"/>
    </source>
</evidence>
<evidence type="ECO:0000256" key="1">
    <source>
        <dbReference type="ARBA" id="ARBA00004141"/>
    </source>
</evidence>
<feature type="transmembrane region" description="Helical" evidence="7">
    <location>
        <begin position="15"/>
        <end position="44"/>
    </location>
</feature>
<evidence type="ECO:0000256" key="2">
    <source>
        <dbReference type="ARBA" id="ARBA00009773"/>
    </source>
</evidence>
<keyword evidence="9" id="KW-1185">Reference proteome</keyword>
<evidence type="ECO:0000313" key="8">
    <source>
        <dbReference type="EMBL" id="SFS09733.1"/>
    </source>
</evidence>
<feature type="transmembrane region" description="Helical" evidence="7">
    <location>
        <begin position="149"/>
        <end position="171"/>
    </location>
</feature>